<evidence type="ECO:0000259" key="1">
    <source>
        <dbReference type="PROSITE" id="PS50106"/>
    </source>
</evidence>
<dbReference type="InterPro" id="IPR036034">
    <property type="entry name" value="PDZ_sf"/>
</dbReference>
<dbReference type="Pfam" id="PF17820">
    <property type="entry name" value="PDZ_6"/>
    <property type="match status" value="1"/>
</dbReference>
<dbReference type="Gene3D" id="2.40.70.10">
    <property type="entry name" value="Acid Proteases"/>
    <property type="match status" value="1"/>
</dbReference>
<dbReference type="Gene3D" id="2.30.42.10">
    <property type="match status" value="1"/>
</dbReference>
<sequence>MKKILFIAFVGLAKLCSAQTQPTDVQIKYALTVFGKSLKAHNLQDIGSMLDENFHVAEFRDQNLKNVLPQLINPVQLDTVYYSQIIKKNDRIYAQQTAVPKSGPKMVSWVRLNKYLMFERIGHFEQLMGMTDPIAQELLPAKLLSTVPIQRSSGMMFVQISIDAKVYDFLFDSGAGATSINKELAEKLNLKASQNKTDIKTAGNGGSFKTIDTLNMSLGGVKVLGKQAVIADLTGLQNAVGHKMDGIIGFDLLKDYQVSVNLDNSKMDIYSFGDLKNSYKNVLPITLSGNIPKVDVVLNVNDVDYKTRFTFDSGAGGAIYGNYFLNAYTLGLIDKLKNKSSSASMDLSGAVSKSEVGMVNSISVAGLKVKNPTVALDLPAEQSPYGFTQHGLMGMAIIGKFNILFNYSLGFIAISPNKIFDTPLIPLYALGLGFQKDGDKFVAKSVDEKGLAYQAGLRKGDELLKINNITPESIDQITQLLRTLSKNKVPLEVNRNQQKIKIELKKFDI</sequence>
<dbReference type="InterPro" id="IPR001478">
    <property type="entry name" value="PDZ"/>
</dbReference>
<comment type="caution">
    <text evidence="2">The sequence shown here is derived from an EMBL/GenBank/DDBJ whole genome shotgun (WGS) entry which is preliminary data.</text>
</comment>
<dbReference type="RefSeq" id="WP_109932079.1">
    <property type="nucleotide sequence ID" value="NZ_QGNY01000008.1"/>
</dbReference>
<dbReference type="InterPro" id="IPR021109">
    <property type="entry name" value="Peptidase_aspartic_dom_sf"/>
</dbReference>
<dbReference type="SUPFAM" id="SSF50630">
    <property type="entry name" value="Acid proteases"/>
    <property type="match status" value="1"/>
</dbReference>
<dbReference type="SUPFAM" id="SSF50156">
    <property type="entry name" value="PDZ domain-like"/>
    <property type="match status" value="1"/>
</dbReference>
<proteinExistence type="predicted"/>
<dbReference type="InterPro" id="IPR034122">
    <property type="entry name" value="Retropepsin-like_bacterial"/>
</dbReference>
<dbReference type="AlphaFoldDB" id="A0A317EUK5"/>
<accession>A0A317EUK5</accession>
<organism evidence="2 3">
    <name type="scientific">Pedobacter paludis</name>
    <dbReference type="NCBI Taxonomy" id="2203212"/>
    <lineage>
        <taxon>Bacteria</taxon>
        <taxon>Pseudomonadati</taxon>
        <taxon>Bacteroidota</taxon>
        <taxon>Sphingobacteriia</taxon>
        <taxon>Sphingobacteriales</taxon>
        <taxon>Sphingobacteriaceae</taxon>
        <taxon>Pedobacter</taxon>
    </lineage>
</organism>
<evidence type="ECO:0000313" key="2">
    <source>
        <dbReference type="EMBL" id="PWS30145.1"/>
    </source>
</evidence>
<dbReference type="Proteomes" id="UP000245391">
    <property type="component" value="Unassembled WGS sequence"/>
</dbReference>
<protein>
    <recommendedName>
        <fullName evidence="1">PDZ domain-containing protein</fullName>
    </recommendedName>
</protein>
<dbReference type="CDD" id="cd05483">
    <property type="entry name" value="retropepsin_like_bacteria"/>
    <property type="match status" value="1"/>
</dbReference>
<reference evidence="3" key="1">
    <citation type="submission" date="2018-05" db="EMBL/GenBank/DDBJ databases">
        <title>Pedobacter paludis sp. nov., isolated from wetland soil.</title>
        <authorList>
            <person name="Zhang Y."/>
        </authorList>
    </citation>
    <scope>NUCLEOTIDE SEQUENCE [LARGE SCALE GENOMIC DNA]</scope>
    <source>
        <strain evidence="3">R-8</strain>
    </source>
</reference>
<dbReference type="SMART" id="SM00228">
    <property type="entry name" value="PDZ"/>
    <property type="match status" value="1"/>
</dbReference>
<dbReference type="InterPro" id="IPR041489">
    <property type="entry name" value="PDZ_6"/>
</dbReference>
<gene>
    <name evidence="2" type="ORF">DF947_19465</name>
</gene>
<keyword evidence="3" id="KW-1185">Reference proteome</keyword>
<dbReference type="PROSITE" id="PS50106">
    <property type="entry name" value="PDZ"/>
    <property type="match status" value="1"/>
</dbReference>
<dbReference type="Pfam" id="PF13975">
    <property type="entry name" value="gag-asp_proteas"/>
    <property type="match status" value="1"/>
</dbReference>
<name>A0A317EUK5_9SPHI</name>
<evidence type="ECO:0000313" key="3">
    <source>
        <dbReference type="Proteomes" id="UP000245391"/>
    </source>
</evidence>
<feature type="domain" description="PDZ" evidence="1">
    <location>
        <begin position="432"/>
        <end position="482"/>
    </location>
</feature>
<dbReference type="OrthoDB" id="644381at2"/>
<dbReference type="EMBL" id="QGNY01000008">
    <property type="protein sequence ID" value="PWS30145.1"/>
    <property type="molecule type" value="Genomic_DNA"/>
</dbReference>